<accession>A0AC61QT30</accession>
<dbReference type="Proteomes" id="UP000308886">
    <property type="component" value="Unassembled WGS sequence"/>
</dbReference>
<organism evidence="1 2">
    <name type="scientific">Palleniella muris</name>
    <dbReference type="NCBI Taxonomy" id="3038145"/>
    <lineage>
        <taxon>Bacteria</taxon>
        <taxon>Pseudomonadati</taxon>
        <taxon>Bacteroidota</taxon>
        <taxon>Bacteroidia</taxon>
        <taxon>Bacteroidales</taxon>
        <taxon>Prevotellaceae</taxon>
        <taxon>Palleniella</taxon>
    </lineage>
</organism>
<name>A0AC61QT30_9BACT</name>
<proteinExistence type="predicted"/>
<dbReference type="EMBL" id="SRZC01000003">
    <property type="protein sequence ID" value="TGX83532.1"/>
    <property type="molecule type" value="Genomic_DNA"/>
</dbReference>
<comment type="caution">
    <text evidence="1">The sequence shown here is derived from an EMBL/GenBank/DDBJ whole genome shotgun (WGS) entry which is preliminary data.</text>
</comment>
<protein>
    <submittedName>
        <fullName evidence="1">Cysteine methyltransferase</fullName>
    </submittedName>
</protein>
<evidence type="ECO:0000313" key="2">
    <source>
        <dbReference type="Proteomes" id="UP000308886"/>
    </source>
</evidence>
<evidence type="ECO:0000313" key="1">
    <source>
        <dbReference type="EMBL" id="TGX83532.1"/>
    </source>
</evidence>
<keyword evidence="1" id="KW-0489">Methyltransferase</keyword>
<keyword evidence="1" id="KW-0808">Transferase</keyword>
<sequence>MMEKEFTDGVYEVVNAIPAGKVLTYGLVAKLAGWPNRSRMVGHLLKGCSAKNGIPCHRVVNSCGRLAPGWAEQADLLKTEGVIIKANGYVDMKQHLWNFDESVP</sequence>
<reference evidence="1" key="1">
    <citation type="submission" date="2019-04" db="EMBL/GenBank/DDBJ databases">
        <title>Microbes associate with the intestines of laboratory mice.</title>
        <authorList>
            <person name="Navarre W."/>
            <person name="Wong E."/>
            <person name="Huang K."/>
            <person name="Tropini C."/>
            <person name="Ng K."/>
            <person name="Yu B."/>
        </authorList>
    </citation>
    <scope>NUCLEOTIDE SEQUENCE</scope>
    <source>
        <strain evidence="1">NM73_A23</strain>
    </source>
</reference>
<gene>
    <name evidence="1" type="ORF">E5358_02475</name>
</gene>
<keyword evidence="2" id="KW-1185">Reference proteome</keyword>